<dbReference type="Gene3D" id="3.40.50.720">
    <property type="entry name" value="NAD(P)-binding Rossmann-like Domain"/>
    <property type="match status" value="1"/>
</dbReference>
<evidence type="ECO:0000256" key="2">
    <source>
        <dbReference type="ARBA" id="ARBA00022857"/>
    </source>
</evidence>
<dbReference type="KEGG" id="cfus:CYFUS_007105"/>
<name>A0A250JDP7_9BACT</name>
<dbReference type="GO" id="GO:0016020">
    <property type="term" value="C:membrane"/>
    <property type="evidence" value="ECO:0007669"/>
    <property type="project" value="TreeGrafter"/>
</dbReference>
<evidence type="ECO:0000256" key="1">
    <source>
        <dbReference type="ARBA" id="ARBA00006484"/>
    </source>
</evidence>
<protein>
    <submittedName>
        <fullName evidence="5">Short-chain dehydrogenase</fullName>
    </submittedName>
</protein>
<comment type="similarity">
    <text evidence="1 4">Belongs to the short-chain dehydrogenases/reductases (SDR) family.</text>
</comment>
<dbReference type="InterPro" id="IPR002347">
    <property type="entry name" value="SDR_fam"/>
</dbReference>
<evidence type="ECO:0000256" key="4">
    <source>
        <dbReference type="RuleBase" id="RU000363"/>
    </source>
</evidence>
<keyword evidence="3" id="KW-0560">Oxidoreductase</keyword>
<dbReference type="GO" id="GO:0016616">
    <property type="term" value="F:oxidoreductase activity, acting on the CH-OH group of donors, NAD or NADP as acceptor"/>
    <property type="evidence" value="ECO:0007669"/>
    <property type="project" value="InterPro"/>
</dbReference>
<gene>
    <name evidence="5" type="ORF">CYFUS_007105</name>
</gene>
<dbReference type="Pfam" id="PF00106">
    <property type="entry name" value="adh_short"/>
    <property type="match status" value="1"/>
</dbReference>
<sequence>MFEMGGRNVERRVALVTGANRGIGLEACRQLARLGLRIILTARREDKGKEAVSTLAAEGLHVGFQPLDVDSAPDRVRIADFITREFGRLDVLINNAGISLDGNIPALEVSLDEIVRPTLETNLYGAMHLTQLFVPLMRQNHYGRIVNVSSGLGSFSKMTAGRLAYRLSKVAMNAMTRVFADELQDTNVLVNTMTPGWVRTHMGGMNADRSVEEGADTITWLATLPDNGPRGGFFKDRQDFPW</sequence>
<dbReference type="PRINTS" id="PR00081">
    <property type="entry name" value="GDHRDH"/>
</dbReference>
<proteinExistence type="inferred from homology"/>
<dbReference type="SUPFAM" id="SSF51735">
    <property type="entry name" value="NAD(P)-binding Rossmann-fold domains"/>
    <property type="match status" value="1"/>
</dbReference>
<dbReference type="AlphaFoldDB" id="A0A250JDP7"/>
<dbReference type="PRINTS" id="PR00080">
    <property type="entry name" value="SDRFAMILY"/>
</dbReference>
<evidence type="ECO:0000313" key="6">
    <source>
        <dbReference type="Proteomes" id="UP000217257"/>
    </source>
</evidence>
<dbReference type="PANTHER" id="PTHR43490:SF99">
    <property type="entry name" value="SHORT-CHAIN DEHYDROGENASE_REDUCTASE"/>
    <property type="match status" value="1"/>
</dbReference>
<organism evidence="5 6">
    <name type="scientific">Cystobacter fuscus</name>
    <dbReference type="NCBI Taxonomy" id="43"/>
    <lineage>
        <taxon>Bacteria</taxon>
        <taxon>Pseudomonadati</taxon>
        <taxon>Myxococcota</taxon>
        <taxon>Myxococcia</taxon>
        <taxon>Myxococcales</taxon>
        <taxon>Cystobacterineae</taxon>
        <taxon>Archangiaceae</taxon>
        <taxon>Cystobacter</taxon>
    </lineage>
</organism>
<dbReference type="CDD" id="cd05324">
    <property type="entry name" value="carb_red_PTCR-like_SDR_c"/>
    <property type="match status" value="1"/>
</dbReference>
<reference evidence="5 6" key="1">
    <citation type="submission" date="2017-06" db="EMBL/GenBank/DDBJ databases">
        <title>Sequencing and comparative analysis of myxobacterial genomes.</title>
        <authorList>
            <person name="Rupp O."/>
            <person name="Goesmann A."/>
            <person name="Sogaard-Andersen L."/>
        </authorList>
    </citation>
    <scope>NUCLEOTIDE SEQUENCE [LARGE SCALE GENOMIC DNA]</scope>
    <source>
        <strain evidence="5 6">DSM 52655</strain>
    </source>
</reference>
<evidence type="ECO:0000256" key="3">
    <source>
        <dbReference type="ARBA" id="ARBA00023002"/>
    </source>
</evidence>
<dbReference type="Proteomes" id="UP000217257">
    <property type="component" value="Chromosome"/>
</dbReference>
<evidence type="ECO:0000313" key="5">
    <source>
        <dbReference type="EMBL" id="ATB41637.1"/>
    </source>
</evidence>
<accession>A0A250JDP7</accession>
<dbReference type="PANTHER" id="PTHR43490">
    <property type="entry name" value="(+)-NEOMENTHOL DEHYDROGENASE"/>
    <property type="match status" value="1"/>
</dbReference>
<dbReference type="EMBL" id="CP022098">
    <property type="protein sequence ID" value="ATB41637.1"/>
    <property type="molecule type" value="Genomic_DNA"/>
</dbReference>
<dbReference type="InterPro" id="IPR045313">
    <property type="entry name" value="CBR1-like"/>
</dbReference>
<keyword evidence="2" id="KW-0521">NADP</keyword>
<dbReference type="InterPro" id="IPR036291">
    <property type="entry name" value="NAD(P)-bd_dom_sf"/>
</dbReference>